<dbReference type="Proteomes" id="UP000250275">
    <property type="component" value="Unassembled WGS sequence"/>
</dbReference>
<keyword evidence="2" id="KW-1185">Reference proteome</keyword>
<gene>
    <name evidence="1" type="ORF">WN48_00903</name>
</gene>
<evidence type="ECO:0000313" key="2">
    <source>
        <dbReference type="Proteomes" id="UP000250275"/>
    </source>
</evidence>
<evidence type="ECO:0000313" key="1">
    <source>
        <dbReference type="EMBL" id="OAD52557.1"/>
    </source>
</evidence>
<reference evidence="1 2" key="1">
    <citation type="submission" date="2015-07" db="EMBL/GenBank/DDBJ databases">
        <title>The genome of Eufriesea mexicana.</title>
        <authorList>
            <person name="Pan H."/>
            <person name="Kapheim K."/>
        </authorList>
    </citation>
    <scope>NUCLEOTIDE SEQUENCE [LARGE SCALE GENOMIC DNA]</scope>
    <source>
        <strain evidence="1">0111107269</strain>
        <tissue evidence="1">Whole body</tissue>
    </source>
</reference>
<name>A0A310S582_9HYME</name>
<dbReference type="EMBL" id="KQ771002">
    <property type="protein sequence ID" value="OAD52557.1"/>
    <property type="molecule type" value="Genomic_DNA"/>
</dbReference>
<proteinExistence type="predicted"/>
<protein>
    <submittedName>
        <fullName evidence="1">Uncharacterized protein</fullName>
    </submittedName>
</protein>
<accession>A0A310S582</accession>
<dbReference type="AlphaFoldDB" id="A0A310S582"/>
<organism evidence="1 2">
    <name type="scientific">Eufriesea mexicana</name>
    <dbReference type="NCBI Taxonomy" id="516756"/>
    <lineage>
        <taxon>Eukaryota</taxon>
        <taxon>Metazoa</taxon>
        <taxon>Ecdysozoa</taxon>
        <taxon>Arthropoda</taxon>
        <taxon>Hexapoda</taxon>
        <taxon>Insecta</taxon>
        <taxon>Pterygota</taxon>
        <taxon>Neoptera</taxon>
        <taxon>Endopterygota</taxon>
        <taxon>Hymenoptera</taxon>
        <taxon>Apocrita</taxon>
        <taxon>Aculeata</taxon>
        <taxon>Apoidea</taxon>
        <taxon>Anthophila</taxon>
        <taxon>Apidae</taxon>
        <taxon>Eufriesea</taxon>
    </lineage>
</organism>
<sequence length="77" mass="8533">MLLTAVESFGADLGSKASANNGALLSLAVDPELYRKLSSVVNKTVRRMQRFLERERVYEIEARLMDTVIPGVPMLGH</sequence>